<dbReference type="AlphaFoldDB" id="W1TWJ6"/>
<gene>
    <name evidence="2" type="ORF">Q612_NSC00353G0036</name>
</gene>
<dbReference type="Pfam" id="PF03780">
    <property type="entry name" value="Asp23"/>
    <property type="match status" value="1"/>
</dbReference>
<name>W1TWJ6_9FIRM</name>
<comment type="caution">
    <text evidence="2">The sequence shown here is derived from an EMBL/GenBank/DDBJ whole genome shotgun (WGS) entry which is preliminary data.</text>
</comment>
<reference evidence="2 3" key="1">
    <citation type="submission" date="2013-12" db="EMBL/GenBank/DDBJ databases">
        <title>A Varibaculum cambriense genome reconstructed from a premature infant gut community with otherwise low bacterial novelty that shifts toward anaerobic metabolism during the third week of life.</title>
        <authorList>
            <person name="Brown C.T."/>
            <person name="Sharon I."/>
            <person name="Thomas B.C."/>
            <person name="Castelle C.J."/>
            <person name="Morowitz M.J."/>
            <person name="Banfield J.F."/>
        </authorList>
    </citation>
    <scope>NUCLEOTIDE SEQUENCE [LARGE SCALE GENOMIC DNA]</scope>
    <source>
        <strain evidence="3">DORA_17_25</strain>
    </source>
</reference>
<protein>
    <submittedName>
        <fullName evidence="2">Uncharacterized protein</fullName>
    </submittedName>
</protein>
<evidence type="ECO:0000256" key="1">
    <source>
        <dbReference type="ARBA" id="ARBA00005721"/>
    </source>
</evidence>
<dbReference type="EMBL" id="AZMC01000353">
    <property type="protein sequence ID" value="ETI84684.1"/>
    <property type="molecule type" value="Genomic_DNA"/>
</dbReference>
<proteinExistence type="inferred from homology"/>
<dbReference type="InterPro" id="IPR005531">
    <property type="entry name" value="Asp23"/>
</dbReference>
<comment type="similarity">
    <text evidence="1">Belongs to the asp23 family.</text>
</comment>
<dbReference type="Proteomes" id="UP000018840">
    <property type="component" value="Unassembled WGS sequence"/>
</dbReference>
<evidence type="ECO:0000313" key="3">
    <source>
        <dbReference type="Proteomes" id="UP000018840"/>
    </source>
</evidence>
<organism evidence="2 3">
    <name type="scientific">Negativicoccus succinicivorans DORA_17_25</name>
    <dbReference type="NCBI Taxonomy" id="1403945"/>
    <lineage>
        <taxon>Bacteria</taxon>
        <taxon>Bacillati</taxon>
        <taxon>Bacillota</taxon>
        <taxon>Negativicutes</taxon>
        <taxon>Veillonellales</taxon>
        <taxon>Veillonellaceae</taxon>
        <taxon>Negativicoccus</taxon>
    </lineage>
</organism>
<accession>W1TWJ6</accession>
<sequence>MQLAYNLMAMKIRDRIMAEPGVAAITEHMMDEFMTSLPMSRRKLIHGIVLSKHKDGWYIAVSLILYYGYEIIPLCRKLQSEIIQKWKEEEGITIKEIQIYIETVVNEEPI</sequence>
<evidence type="ECO:0000313" key="2">
    <source>
        <dbReference type="EMBL" id="ETI84684.1"/>
    </source>
</evidence>